<dbReference type="PATRIC" id="fig|759362.5.peg.2106"/>
<dbReference type="EMBL" id="CP002018">
    <property type="protein sequence ID" value="AEM41871.1"/>
    <property type="molecule type" value="Genomic_DNA"/>
</dbReference>
<keyword evidence="4" id="KW-1185">Reference proteome</keyword>
<dbReference type="eggNOG" id="COG3391">
    <property type="taxonomic scope" value="Bacteria"/>
</dbReference>
<evidence type="ECO:0000313" key="4">
    <source>
        <dbReference type="Proteomes" id="UP000000692"/>
    </source>
</evidence>
<accession>F9Y4Y7</accession>
<dbReference type="RefSeq" id="WP_013385247.1">
    <property type="nucleotide sequence ID" value="NC_017384.1"/>
</dbReference>
<evidence type="ECO:0000313" key="3">
    <source>
        <dbReference type="EMBL" id="AEM41871.1"/>
    </source>
</evidence>
<reference evidence="3 4" key="1">
    <citation type="journal article" date="2011" name="J. Bacteriol.">
        <title>Complete genome sequence of the industrial strain Ketogulonicigenium vulgare WSH-001.</title>
        <authorList>
            <person name="Liu L."/>
            <person name="Li Y."/>
            <person name="Zhang J."/>
            <person name="Zhou Z."/>
            <person name="Liu J."/>
            <person name="Li X."/>
            <person name="Zhou J."/>
            <person name="Du G."/>
            <person name="Wang L."/>
            <person name="Chen J."/>
        </authorList>
    </citation>
    <scope>NUCLEOTIDE SEQUENCE [LARGE SCALE GENOMIC DNA]</scope>
    <source>
        <strain evidence="3 4">WSH-001</strain>
    </source>
</reference>
<protein>
    <submittedName>
        <fullName evidence="3">Alkaline phosphatase family protein</fullName>
    </submittedName>
</protein>
<dbReference type="KEGG" id="kvl:KVU_2032"/>
<dbReference type="HOGENOM" id="CLU_020353_0_0_5"/>
<keyword evidence="1" id="KW-0732">Signal</keyword>
<evidence type="ECO:0000259" key="2">
    <source>
        <dbReference type="Pfam" id="PF22494"/>
    </source>
</evidence>
<sequence>MTLPSLSAHARLLSGAAVVSALLAAPAVAQDVPLVYAAEGAAIGLSVLGTHQSGIYEESAAEIVTYDAASKRGFVINAAAGAVDVMDLSDPTQPVVINTITLTEVGAGVNSISIKNGVVAMAVQNNTVTDNGFVVLADIDGAILATVEVGALPDALTFSPDGNWVLVVNEGEPREDFGIDPEGSISVIDISGGAATVTQANVRTADFRAYNGQEDALREAGVRIFGPGASAAQDFEPEWVEVSSDSTTAYASLQENNAIAVIDIASATITDVLPLGFKDWSENGAWSGAGLDTSRKGEVNIRHWPVFGILLPDTIRVFEVAGETYILTANEGDARAYDEDGWWLEEFAIEDLQLDATAFPNAAELQEDTAIGKLLVTSTLGVANECNPSLSTAEVQALGYAEIGEYVAAECVYDALYTFGGRSASIFKVGEGALELVWDSGSDFEEITLAANPDYFNADHAHRETQLKRRSVNKGPEPEGAAIGEIDGRLYGFIGFERVGGVMVYDITEPANATFVTYINNRDFSLAHSEEGGTTTDLGAEGLYFIPAADSPDAQGRPVLMVGNEVSGTTTLFAIDRLAP</sequence>
<dbReference type="Pfam" id="PF22494">
    <property type="entry name" value="choice_anch_I"/>
    <property type="match status" value="1"/>
</dbReference>
<dbReference type="PANTHER" id="PTHR46928">
    <property type="entry name" value="MESENCHYME-SPECIFIC CELL SURFACE GLYCOPROTEIN"/>
    <property type="match status" value="1"/>
</dbReference>
<name>F9Y4Y7_KETVW</name>
<feature type="chain" id="PRO_5003395695" evidence="1">
    <location>
        <begin position="30"/>
        <end position="580"/>
    </location>
</feature>
<dbReference type="InterPro" id="IPR052956">
    <property type="entry name" value="Mesenchyme-surface_protein"/>
</dbReference>
<dbReference type="InterPro" id="IPR011045">
    <property type="entry name" value="N2O_reductase_N"/>
</dbReference>
<proteinExistence type="predicted"/>
<dbReference type="SUPFAM" id="SSF50974">
    <property type="entry name" value="Nitrous oxide reductase, N-terminal domain"/>
    <property type="match status" value="1"/>
</dbReference>
<gene>
    <name evidence="3" type="ordered locus">KVU_2032</name>
</gene>
<evidence type="ECO:0000256" key="1">
    <source>
        <dbReference type="SAM" id="SignalP"/>
    </source>
</evidence>
<dbReference type="Gene3D" id="2.130.10.10">
    <property type="entry name" value="YVTN repeat-like/Quinoprotein amine dehydrogenase"/>
    <property type="match status" value="1"/>
</dbReference>
<dbReference type="NCBIfam" id="NF038117">
    <property type="entry name" value="choice_anch_I"/>
    <property type="match status" value="1"/>
</dbReference>
<feature type="signal peptide" evidence="1">
    <location>
        <begin position="1"/>
        <end position="29"/>
    </location>
</feature>
<feature type="domain" description="Choice-of-anchor I" evidence="2">
    <location>
        <begin position="59"/>
        <end position="574"/>
    </location>
</feature>
<dbReference type="InterPro" id="IPR055188">
    <property type="entry name" value="Choice_anch_I"/>
</dbReference>
<dbReference type="Proteomes" id="UP000000692">
    <property type="component" value="Chromosome"/>
</dbReference>
<dbReference type="InterPro" id="IPR015943">
    <property type="entry name" value="WD40/YVTN_repeat-like_dom_sf"/>
</dbReference>
<organism evidence="3 4">
    <name type="scientific">Ketogulonicigenium vulgare (strain WSH-001)</name>
    <dbReference type="NCBI Taxonomy" id="759362"/>
    <lineage>
        <taxon>Bacteria</taxon>
        <taxon>Pseudomonadati</taxon>
        <taxon>Pseudomonadota</taxon>
        <taxon>Alphaproteobacteria</taxon>
        <taxon>Rhodobacterales</taxon>
        <taxon>Roseobacteraceae</taxon>
        <taxon>Ketogulonicigenium</taxon>
    </lineage>
</organism>
<dbReference type="PANTHER" id="PTHR46928:SF1">
    <property type="entry name" value="MESENCHYME-SPECIFIC CELL SURFACE GLYCOPROTEIN"/>
    <property type="match status" value="1"/>
</dbReference>
<dbReference type="OrthoDB" id="9803927at2"/>
<dbReference type="AlphaFoldDB" id="F9Y4Y7"/>